<feature type="transmembrane region" description="Helical" evidence="1">
    <location>
        <begin position="183"/>
        <end position="201"/>
    </location>
</feature>
<comment type="caution">
    <text evidence="2">The sequence shown here is derived from an EMBL/GenBank/DDBJ whole genome shotgun (WGS) entry which is preliminary data.</text>
</comment>
<feature type="transmembrane region" description="Helical" evidence="1">
    <location>
        <begin position="421"/>
        <end position="445"/>
    </location>
</feature>
<proteinExistence type="predicted"/>
<dbReference type="PATRIC" id="fig|1684.5.peg.1259"/>
<feature type="transmembrane region" description="Helical" evidence="1">
    <location>
        <begin position="339"/>
        <end position="360"/>
    </location>
</feature>
<accession>A0A0F4KVW1</accession>
<feature type="transmembrane region" description="Helical" evidence="1">
    <location>
        <begin position="466"/>
        <end position="492"/>
    </location>
</feature>
<dbReference type="Proteomes" id="UP000033567">
    <property type="component" value="Unassembled WGS sequence"/>
</dbReference>
<feature type="transmembrane region" description="Helical" evidence="1">
    <location>
        <begin position="498"/>
        <end position="519"/>
    </location>
</feature>
<keyword evidence="1" id="KW-1133">Transmembrane helix</keyword>
<feature type="transmembrane region" description="Helical" evidence="1">
    <location>
        <begin position="67"/>
        <end position="90"/>
    </location>
</feature>
<feature type="transmembrane region" description="Helical" evidence="1">
    <location>
        <begin position="111"/>
        <end position="136"/>
    </location>
</feature>
<dbReference type="AlphaFoldDB" id="A0A0F4KVW1"/>
<feature type="transmembrane region" description="Helical" evidence="1">
    <location>
        <begin position="390"/>
        <end position="409"/>
    </location>
</feature>
<keyword evidence="1" id="KW-0472">Membrane</keyword>
<keyword evidence="3" id="KW-1185">Reference proteome</keyword>
<protein>
    <submittedName>
        <fullName evidence="2">Uncharacterized protein</fullName>
    </submittedName>
</protein>
<feature type="transmembrane region" description="Helical" evidence="1">
    <location>
        <begin position="243"/>
        <end position="268"/>
    </location>
</feature>
<gene>
    <name evidence="2" type="ORF">JF70_12010</name>
</gene>
<evidence type="ECO:0000256" key="1">
    <source>
        <dbReference type="SAM" id="Phobius"/>
    </source>
</evidence>
<keyword evidence="1" id="KW-0812">Transmembrane</keyword>
<name>A0A0F4KVW1_9BIFI</name>
<sequence length="543" mass="57731">MSTASTIIAMRWSITWGTIKHSSWQMVGAIISLLMAIAICLASWQVALTLGDWLPSAGPGDRQRMGSILVLFLAGLTLGVILIQLAFLGQGSNLSPSRFVLYGIPDSQLQVGLYLAGLIGPAGLTGLVCFLALTAIYARTGVGAAIVALIAALLAVMVMLALSRAVLDLVGTLVVSRRTRSGLYLLVTMVIMLLCMLPSLLDSGITDGMAVDTDSLKSVADILAWTPLGAAVRLPEDFLSGSWWALVGRLCMELVTLALCSMIGMLCLRHSRLHAGARTERSTAPKGLGMLGRSRNIVDAMAARSLIYLRQDPRKLVSYPLLLVVVILYAIIFRQMPMMLWLGPIVGAWVLEVPEGNALAYDGLALRMEIAAGVKGREDRLSRVRSHLSVALPCILLLGLVTLVFSGAMKGGPDLVISLDMLAATIGLLLSGLGVAQVFSALLIYPVPSMDQPFTSPQGRAVAQGFLPMLQLLASLVIMLPTFLVALLAMITGGILPSWLPMPVALANGLIVLAIGVALGSRIFDRRQSAILLTLDRYASLQS</sequence>
<reference evidence="2 3" key="1">
    <citation type="submission" date="2014-12" db="EMBL/GenBank/DDBJ databases">
        <title>Comparative genomics of the lactic acid bacteria isolated from the honey bee gut.</title>
        <authorList>
            <person name="Ellegaard K.M."/>
            <person name="Tamarit D."/>
            <person name="Javelind E."/>
            <person name="Olofsson T."/>
            <person name="Andersson S.G."/>
            <person name="Vasquez A."/>
        </authorList>
    </citation>
    <scope>NUCLEOTIDE SEQUENCE [LARGE SCALE GENOMIC DNA]</scope>
    <source>
        <strain evidence="2 3">Bin7</strain>
    </source>
</reference>
<feature type="transmembrane region" description="Helical" evidence="1">
    <location>
        <begin position="26"/>
        <end position="47"/>
    </location>
</feature>
<dbReference type="EMBL" id="JWMF01000007">
    <property type="protein sequence ID" value="KJY50505.1"/>
    <property type="molecule type" value="Genomic_DNA"/>
</dbReference>
<feature type="transmembrane region" description="Helical" evidence="1">
    <location>
        <begin position="142"/>
        <end position="162"/>
    </location>
</feature>
<evidence type="ECO:0000313" key="2">
    <source>
        <dbReference type="EMBL" id="KJY50505.1"/>
    </source>
</evidence>
<organism evidence="2 3">
    <name type="scientific">Bifidobacterium mellis</name>
    <dbReference type="NCBI Taxonomy" id="1293823"/>
    <lineage>
        <taxon>Bacteria</taxon>
        <taxon>Bacillati</taxon>
        <taxon>Actinomycetota</taxon>
        <taxon>Actinomycetes</taxon>
        <taxon>Bifidobacteriales</taxon>
        <taxon>Bifidobacteriaceae</taxon>
        <taxon>Bifidobacterium</taxon>
    </lineage>
</organism>
<feature type="transmembrane region" description="Helical" evidence="1">
    <location>
        <begin position="316"/>
        <end position="333"/>
    </location>
</feature>
<evidence type="ECO:0000313" key="3">
    <source>
        <dbReference type="Proteomes" id="UP000033567"/>
    </source>
</evidence>
<dbReference type="RefSeq" id="WP_045935653.1">
    <property type="nucleotide sequence ID" value="NZ_KQ033885.1"/>
</dbReference>